<protein>
    <submittedName>
        <fullName evidence="1">Uncharacterized protein</fullName>
    </submittedName>
</protein>
<sequence length="77" mass="8190">MVSYGQRAFSYAGPELWNILPEHIKNSKSTIINVDGIFHGKISSPSEASGGPDFLDEAPHAALVALPILKAFAVAPE</sequence>
<gene>
    <name evidence="1" type="ORF">P5673_008594</name>
</gene>
<name>A0AAD9QUN3_ACRCE</name>
<keyword evidence="2" id="KW-1185">Reference proteome</keyword>
<proteinExistence type="predicted"/>
<evidence type="ECO:0000313" key="2">
    <source>
        <dbReference type="Proteomes" id="UP001249851"/>
    </source>
</evidence>
<organism evidence="1 2">
    <name type="scientific">Acropora cervicornis</name>
    <name type="common">Staghorn coral</name>
    <dbReference type="NCBI Taxonomy" id="6130"/>
    <lineage>
        <taxon>Eukaryota</taxon>
        <taxon>Metazoa</taxon>
        <taxon>Cnidaria</taxon>
        <taxon>Anthozoa</taxon>
        <taxon>Hexacorallia</taxon>
        <taxon>Scleractinia</taxon>
        <taxon>Astrocoeniina</taxon>
        <taxon>Acroporidae</taxon>
        <taxon>Acropora</taxon>
    </lineage>
</organism>
<accession>A0AAD9QUN3</accession>
<dbReference type="EMBL" id="JARQWQ010000014">
    <property type="protein sequence ID" value="KAK2567729.1"/>
    <property type="molecule type" value="Genomic_DNA"/>
</dbReference>
<dbReference type="Proteomes" id="UP001249851">
    <property type="component" value="Unassembled WGS sequence"/>
</dbReference>
<reference evidence="1" key="1">
    <citation type="journal article" date="2023" name="G3 (Bethesda)">
        <title>Whole genome assembly and annotation of the endangered Caribbean coral Acropora cervicornis.</title>
        <authorList>
            <person name="Selwyn J.D."/>
            <person name="Vollmer S.V."/>
        </authorList>
    </citation>
    <scope>NUCLEOTIDE SEQUENCE</scope>
    <source>
        <strain evidence="1">K2</strain>
    </source>
</reference>
<comment type="caution">
    <text evidence="1">The sequence shown here is derived from an EMBL/GenBank/DDBJ whole genome shotgun (WGS) entry which is preliminary data.</text>
</comment>
<reference evidence="1" key="2">
    <citation type="journal article" date="2023" name="Science">
        <title>Genomic signatures of disease resistance in endangered staghorn corals.</title>
        <authorList>
            <person name="Vollmer S.V."/>
            <person name="Selwyn J.D."/>
            <person name="Despard B.A."/>
            <person name="Roesel C.L."/>
        </authorList>
    </citation>
    <scope>NUCLEOTIDE SEQUENCE</scope>
    <source>
        <strain evidence="1">K2</strain>
    </source>
</reference>
<dbReference type="AlphaFoldDB" id="A0AAD9QUN3"/>
<evidence type="ECO:0000313" key="1">
    <source>
        <dbReference type="EMBL" id="KAK2567729.1"/>
    </source>
</evidence>